<dbReference type="PROSITE" id="PS51826">
    <property type="entry name" value="PSBD"/>
    <property type="match status" value="1"/>
</dbReference>
<dbReference type="InterPro" id="IPR003016">
    <property type="entry name" value="2-oxoA_DH_lipoyl-BS"/>
</dbReference>
<evidence type="ECO:0000313" key="5">
    <source>
        <dbReference type="EMBL" id="SVA68166.1"/>
    </source>
</evidence>
<dbReference type="PANTHER" id="PTHR23151">
    <property type="entry name" value="DIHYDROLIPOAMIDE ACETYL/SUCCINYL-TRANSFERASE-RELATED"/>
    <property type="match status" value="1"/>
</dbReference>
<sequence length="391" mass="42870">MATEVIMPALSPAQETGILIEWFKEEGDLIEKGEPLMEVETDKANVEVEATTTGILANITVNLGDEIPVGKVIALILADGESVPESKKEYSSSETKVSEEDTAQLQTTISNPLDPSANLPTNKIVASPKVRQYAKKEGIDLSFIKGSGPNGVILMEDVLVNQSSTETEENDIPTSKGWRLMADRLTESWSSAPHFNLVRHLDVSNLVTYKKQVQEKNSNRLTYTDLLIKLVSITLKEHPRINASWIDNKIVKNSEINVGLAVDFDGGLIVPVIHKTDELSLGEITNRRKDLITRTQAGKLRSGDLDRGTFTISNLGMFDVDSFNAIINPPQAAILAVGRIVDKVVPVDGLPEIRPILTLNLSFDHRVVDGVRGAEFLQTLSNLIENPLQFG</sequence>
<accession>A0A381XTN9</accession>
<dbReference type="SUPFAM" id="SSF52777">
    <property type="entry name" value="CoA-dependent acyltransferases"/>
    <property type="match status" value="1"/>
</dbReference>
<dbReference type="Gene3D" id="4.10.320.10">
    <property type="entry name" value="E3-binding domain"/>
    <property type="match status" value="1"/>
</dbReference>
<comment type="similarity">
    <text evidence="1">Belongs to the 2-oxoacid dehydrogenase family.</text>
</comment>
<dbReference type="EMBL" id="UINC01016360">
    <property type="protein sequence ID" value="SVA68166.1"/>
    <property type="molecule type" value="Genomic_DNA"/>
</dbReference>
<evidence type="ECO:0000256" key="2">
    <source>
        <dbReference type="ARBA" id="ARBA00022823"/>
    </source>
</evidence>
<dbReference type="InterPro" id="IPR004167">
    <property type="entry name" value="PSBD"/>
</dbReference>
<gene>
    <name evidence="5" type="ORF">METZ01_LOCUS121020</name>
</gene>
<dbReference type="Gene3D" id="2.40.50.100">
    <property type="match status" value="1"/>
</dbReference>
<evidence type="ECO:0000259" key="3">
    <source>
        <dbReference type="PROSITE" id="PS50968"/>
    </source>
</evidence>
<reference evidence="5" key="1">
    <citation type="submission" date="2018-05" db="EMBL/GenBank/DDBJ databases">
        <authorList>
            <person name="Lanie J.A."/>
            <person name="Ng W.-L."/>
            <person name="Kazmierczak K.M."/>
            <person name="Andrzejewski T.M."/>
            <person name="Davidsen T.M."/>
            <person name="Wayne K.J."/>
            <person name="Tettelin H."/>
            <person name="Glass J.I."/>
            <person name="Rusch D."/>
            <person name="Podicherti R."/>
            <person name="Tsui H.-C.T."/>
            <person name="Winkler M.E."/>
        </authorList>
    </citation>
    <scope>NUCLEOTIDE SEQUENCE</scope>
</reference>
<proteinExistence type="inferred from homology"/>
<dbReference type="GO" id="GO:0045254">
    <property type="term" value="C:pyruvate dehydrogenase complex"/>
    <property type="evidence" value="ECO:0007669"/>
    <property type="project" value="InterPro"/>
</dbReference>
<evidence type="ECO:0000256" key="1">
    <source>
        <dbReference type="ARBA" id="ARBA00007317"/>
    </source>
</evidence>
<dbReference type="Gene3D" id="3.30.559.10">
    <property type="entry name" value="Chloramphenicol acetyltransferase-like domain"/>
    <property type="match status" value="1"/>
</dbReference>
<dbReference type="GO" id="GO:0006086">
    <property type="term" value="P:pyruvate decarboxylation to acetyl-CoA"/>
    <property type="evidence" value="ECO:0007669"/>
    <property type="project" value="InterPro"/>
</dbReference>
<dbReference type="Pfam" id="PF00198">
    <property type="entry name" value="2-oxoacid_dh"/>
    <property type="match status" value="1"/>
</dbReference>
<organism evidence="5">
    <name type="scientific">marine metagenome</name>
    <dbReference type="NCBI Taxonomy" id="408172"/>
    <lineage>
        <taxon>unclassified sequences</taxon>
        <taxon>metagenomes</taxon>
        <taxon>ecological metagenomes</taxon>
    </lineage>
</organism>
<dbReference type="InterPro" id="IPR045257">
    <property type="entry name" value="E2/Pdx1"/>
</dbReference>
<protein>
    <recommendedName>
        <fullName evidence="6">Dihydrolipoamide acetyltransferase component of pyruvate dehydrogenase complex</fullName>
    </recommendedName>
</protein>
<dbReference type="AlphaFoldDB" id="A0A381XTN9"/>
<feature type="domain" description="Peripheral subunit-binding (PSBD)" evidence="4">
    <location>
        <begin position="125"/>
        <end position="162"/>
    </location>
</feature>
<dbReference type="GO" id="GO:0016746">
    <property type="term" value="F:acyltransferase activity"/>
    <property type="evidence" value="ECO:0007669"/>
    <property type="project" value="InterPro"/>
</dbReference>
<feature type="domain" description="Lipoyl-binding" evidence="3">
    <location>
        <begin position="2"/>
        <end position="77"/>
    </location>
</feature>
<dbReference type="PROSITE" id="PS50968">
    <property type="entry name" value="BIOTINYL_LIPOYL"/>
    <property type="match status" value="1"/>
</dbReference>
<dbReference type="CDD" id="cd06849">
    <property type="entry name" value="lipoyl_domain"/>
    <property type="match status" value="1"/>
</dbReference>
<dbReference type="Pfam" id="PF00364">
    <property type="entry name" value="Biotin_lipoyl"/>
    <property type="match status" value="1"/>
</dbReference>
<dbReference type="Pfam" id="PF02817">
    <property type="entry name" value="E3_binding"/>
    <property type="match status" value="1"/>
</dbReference>
<dbReference type="InterPro" id="IPR023213">
    <property type="entry name" value="CAT-like_dom_sf"/>
</dbReference>
<name>A0A381XTN9_9ZZZZ</name>
<dbReference type="InterPro" id="IPR001078">
    <property type="entry name" value="2-oxoacid_DH_actylTfrase"/>
</dbReference>
<dbReference type="PANTHER" id="PTHR23151:SF90">
    <property type="entry name" value="DIHYDROLIPOYLLYSINE-RESIDUE ACETYLTRANSFERASE COMPONENT OF PYRUVATE DEHYDROGENASE COMPLEX, MITOCHONDRIAL-RELATED"/>
    <property type="match status" value="1"/>
</dbReference>
<dbReference type="InterPro" id="IPR036625">
    <property type="entry name" value="E3-bd_dom_sf"/>
</dbReference>
<dbReference type="SUPFAM" id="SSF47005">
    <property type="entry name" value="Peripheral subunit-binding domain of 2-oxo acid dehydrogenase complex"/>
    <property type="match status" value="1"/>
</dbReference>
<evidence type="ECO:0008006" key="6">
    <source>
        <dbReference type="Google" id="ProtNLM"/>
    </source>
</evidence>
<dbReference type="InterPro" id="IPR011053">
    <property type="entry name" value="Single_hybrid_motif"/>
</dbReference>
<dbReference type="SUPFAM" id="SSF51230">
    <property type="entry name" value="Single hybrid motif"/>
    <property type="match status" value="1"/>
</dbReference>
<keyword evidence="2" id="KW-0450">Lipoyl</keyword>
<dbReference type="PROSITE" id="PS00189">
    <property type="entry name" value="LIPOYL"/>
    <property type="match status" value="1"/>
</dbReference>
<evidence type="ECO:0000259" key="4">
    <source>
        <dbReference type="PROSITE" id="PS51826"/>
    </source>
</evidence>
<dbReference type="InterPro" id="IPR000089">
    <property type="entry name" value="Biotin_lipoyl"/>
</dbReference>